<dbReference type="InterPro" id="IPR051198">
    <property type="entry name" value="BchE-like"/>
</dbReference>
<dbReference type="PROSITE" id="PS51918">
    <property type="entry name" value="RADICAL_SAM"/>
    <property type="match status" value="1"/>
</dbReference>
<dbReference type="InterPro" id="IPR023404">
    <property type="entry name" value="rSAM_horseshoe"/>
</dbReference>
<dbReference type="AlphaFoldDB" id="A0A0M4RWU5"/>
<dbReference type="Pfam" id="PF02310">
    <property type="entry name" value="B12-binding"/>
    <property type="match status" value="1"/>
</dbReference>
<name>A0A0M4RWU5_9FUSO</name>
<dbReference type="Gene3D" id="3.40.50.280">
    <property type="entry name" value="Cobalamin-binding domain"/>
    <property type="match status" value="1"/>
</dbReference>
<dbReference type="EMBL" id="CP012713">
    <property type="protein sequence ID" value="ALF17817.1"/>
    <property type="molecule type" value="Genomic_DNA"/>
</dbReference>
<dbReference type="InterPro" id="IPR034466">
    <property type="entry name" value="Methyltransferase_Class_B"/>
</dbReference>
<comment type="cofactor">
    <cofactor evidence="1">
        <name>[4Fe-4S] cluster</name>
        <dbReference type="ChEBI" id="CHEBI:49883"/>
    </cofactor>
</comment>
<dbReference type="Gene3D" id="3.80.30.20">
    <property type="entry name" value="tm_1862 like domain"/>
    <property type="match status" value="1"/>
</dbReference>
<evidence type="ECO:0000313" key="9">
    <source>
        <dbReference type="EMBL" id="ALF17817.1"/>
    </source>
</evidence>
<keyword evidence="5" id="KW-0479">Metal-binding</keyword>
<evidence type="ECO:0000256" key="7">
    <source>
        <dbReference type="ARBA" id="ARBA00023014"/>
    </source>
</evidence>
<dbReference type="InterPro" id="IPR007197">
    <property type="entry name" value="rSAM"/>
</dbReference>
<gene>
    <name evidence="9" type="ORF">RN98_06390</name>
</gene>
<dbReference type="PATRIC" id="fig|76859.3.peg.1281"/>
<evidence type="ECO:0000256" key="1">
    <source>
        <dbReference type="ARBA" id="ARBA00001966"/>
    </source>
</evidence>
<keyword evidence="2" id="KW-0489">Methyltransferase</keyword>
<evidence type="ECO:0000256" key="2">
    <source>
        <dbReference type="ARBA" id="ARBA00022603"/>
    </source>
</evidence>
<evidence type="ECO:0000259" key="8">
    <source>
        <dbReference type="PROSITE" id="PS51918"/>
    </source>
</evidence>
<reference evidence="9 10" key="1">
    <citation type="submission" date="2015-09" db="EMBL/GenBank/DDBJ databases">
        <authorList>
            <person name="Jackson K.R."/>
            <person name="Lunt B.L."/>
            <person name="Fisher J.N.B."/>
            <person name="Gardner A.V."/>
            <person name="Bailey M.E."/>
            <person name="Deus L.M."/>
            <person name="Earl A.S."/>
            <person name="Gibby P.D."/>
            <person name="Hartmann K.A."/>
            <person name="Liu J.E."/>
            <person name="Manci A.M."/>
            <person name="Nielsen D.A."/>
            <person name="Solomon M.B."/>
            <person name="Breakwell D.P."/>
            <person name="Burnett S.H."/>
            <person name="Grose J.H."/>
        </authorList>
    </citation>
    <scope>NUCLEOTIDE SEQUENCE [LARGE SCALE GENOMIC DNA]</scope>
    <source>
        <strain evidence="9 10">KCOM 1279</strain>
    </source>
</reference>
<dbReference type="SMART" id="SM00729">
    <property type="entry name" value="Elp3"/>
    <property type="match status" value="1"/>
</dbReference>
<dbReference type="RefSeq" id="WP_060676197.1">
    <property type="nucleotide sequence ID" value="NZ_CP012713.1"/>
</dbReference>
<dbReference type="GO" id="GO:0046872">
    <property type="term" value="F:metal ion binding"/>
    <property type="evidence" value="ECO:0007669"/>
    <property type="project" value="UniProtKB-KW"/>
</dbReference>
<dbReference type="PANTHER" id="PTHR43409">
    <property type="entry name" value="ANAEROBIC MAGNESIUM-PROTOPORPHYRIN IX MONOMETHYL ESTER CYCLASE-RELATED"/>
    <property type="match status" value="1"/>
</dbReference>
<protein>
    <submittedName>
        <fullName evidence="9">Radical SAM protein</fullName>
    </submittedName>
</protein>
<dbReference type="Pfam" id="PF04055">
    <property type="entry name" value="Radical_SAM"/>
    <property type="match status" value="1"/>
</dbReference>
<keyword evidence="6" id="KW-0408">Iron</keyword>
<dbReference type="Proteomes" id="UP000063147">
    <property type="component" value="Chromosome"/>
</dbReference>
<proteinExistence type="predicted"/>
<dbReference type="OrthoDB" id="9801424at2"/>
<dbReference type="GO" id="GO:0051539">
    <property type="term" value="F:4 iron, 4 sulfur cluster binding"/>
    <property type="evidence" value="ECO:0007669"/>
    <property type="project" value="UniProtKB-KW"/>
</dbReference>
<dbReference type="SFLD" id="SFLDS00029">
    <property type="entry name" value="Radical_SAM"/>
    <property type="match status" value="1"/>
</dbReference>
<evidence type="ECO:0000313" key="10">
    <source>
        <dbReference type="Proteomes" id="UP000063147"/>
    </source>
</evidence>
<feature type="domain" description="Radical SAM core" evidence="8">
    <location>
        <begin position="150"/>
        <end position="401"/>
    </location>
</feature>
<keyword evidence="7" id="KW-0411">Iron-sulfur</keyword>
<dbReference type="SFLD" id="SFLDG01082">
    <property type="entry name" value="B12-binding_domain_containing"/>
    <property type="match status" value="1"/>
</dbReference>
<evidence type="ECO:0000256" key="5">
    <source>
        <dbReference type="ARBA" id="ARBA00022723"/>
    </source>
</evidence>
<dbReference type="InterPro" id="IPR006158">
    <property type="entry name" value="Cobalamin-bd"/>
</dbReference>
<keyword evidence="3" id="KW-0808">Transferase</keyword>
<dbReference type="SFLD" id="SFLDG01123">
    <property type="entry name" value="methyltransferase_(Class_B)"/>
    <property type="match status" value="1"/>
</dbReference>
<dbReference type="GO" id="GO:0003824">
    <property type="term" value="F:catalytic activity"/>
    <property type="evidence" value="ECO:0007669"/>
    <property type="project" value="InterPro"/>
</dbReference>
<dbReference type="GO" id="GO:0031419">
    <property type="term" value="F:cobalamin binding"/>
    <property type="evidence" value="ECO:0007669"/>
    <property type="project" value="InterPro"/>
</dbReference>
<evidence type="ECO:0000256" key="4">
    <source>
        <dbReference type="ARBA" id="ARBA00022691"/>
    </source>
</evidence>
<organism evidence="9">
    <name type="scientific">Fusobacterium animalis</name>
    <dbReference type="NCBI Taxonomy" id="76859"/>
    <lineage>
        <taxon>Bacteria</taxon>
        <taxon>Fusobacteriati</taxon>
        <taxon>Fusobacteriota</taxon>
        <taxon>Fusobacteriia</taxon>
        <taxon>Fusobacteriales</taxon>
        <taxon>Fusobacteriaceae</taxon>
        <taxon>Fusobacterium</taxon>
    </lineage>
</organism>
<accession>A0A0M4RWU5</accession>
<sequence>MKIAFLRPNLGGQRSNDAIEPLGFAVLSGLTDRKKHEVVLFDERIEDIPMDLEVDLVVITTFTLTAKRAYTIADNYRKKGIYVVIGGYHASLIPEEVQEYADTVFVGSAEGNWARFLIELENGNPQKVYEEIKLPDISEVVYDRSLFKDKRYSFVVPVQFGRGCMHQCEFCTIGSVHKGDYVHRKVELVIEEIKEIFKTNKRAKVIYFVDDNIFANKKKALHLFNELKKLKIKWACQGSIDIAKDEELVKLMSEAGCIEMLLGFENINIMNIKKMNKKSNYDFDYENIIRIFKKYRILVHASYVIGYDYDTKDYFQEILDFSNKHKFFLAGFNPALPIPGTPFYDRLKNEGRLLYDKWWLDDDFRYGKAAYTPHNMTVEEFEAGILRCKVEYNTHKNIWYRLFDRAANFKHALIFLVVNYINRKEIYNKKGIKL</sequence>
<dbReference type="GO" id="GO:0005829">
    <property type="term" value="C:cytosol"/>
    <property type="evidence" value="ECO:0007669"/>
    <property type="project" value="TreeGrafter"/>
</dbReference>
<dbReference type="InterPro" id="IPR006638">
    <property type="entry name" value="Elp3/MiaA/NifB-like_rSAM"/>
</dbReference>
<evidence type="ECO:0000256" key="6">
    <source>
        <dbReference type="ARBA" id="ARBA00023004"/>
    </source>
</evidence>
<dbReference type="SUPFAM" id="SSF102114">
    <property type="entry name" value="Radical SAM enzymes"/>
    <property type="match status" value="1"/>
</dbReference>
<dbReference type="InterPro" id="IPR058240">
    <property type="entry name" value="rSAM_sf"/>
</dbReference>
<keyword evidence="4" id="KW-0949">S-adenosyl-L-methionine</keyword>
<evidence type="ECO:0000256" key="3">
    <source>
        <dbReference type="ARBA" id="ARBA00022679"/>
    </source>
</evidence>
<dbReference type="PANTHER" id="PTHR43409:SF7">
    <property type="entry name" value="BLL1977 PROTEIN"/>
    <property type="match status" value="1"/>
</dbReference>